<feature type="transmembrane region" description="Helical" evidence="1">
    <location>
        <begin position="171"/>
        <end position="193"/>
    </location>
</feature>
<keyword evidence="1" id="KW-0472">Membrane</keyword>
<reference evidence="3 4" key="1">
    <citation type="submission" date="2017-09" db="EMBL/GenBank/DDBJ databases">
        <title>Bacterial strain isolated from the female urinary microbiota.</title>
        <authorList>
            <person name="Thomas-White K."/>
            <person name="Kumar N."/>
            <person name="Forster S."/>
            <person name="Putonti C."/>
            <person name="Lawley T."/>
            <person name="Wolfe A.J."/>
        </authorList>
    </citation>
    <scope>NUCLEOTIDE SEQUENCE [LARGE SCALE GENOMIC DNA]</scope>
    <source>
        <strain evidence="3 4">UMB0680</strain>
    </source>
</reference>
<keyword evidence="1" id="KW-1133">Transmembrane helix</keyword>
<protein>
    <recommendedName>
        <fullName evidence="2">DUF8094 domain-containing protein</fullName>
    </recommendedName>
</protein>
<evidence type="ECO:0000313" key="3">
    <source>
        <dbReference type="EMBL" id="PMB98832.1"/>
    </source>
</evidence>
<dbReference type="AlphaFoldDB" id="A0A2N6PJG1"/>
<dbReference type="OrthoDB" id="3265533at2"/>
<dbReference type="EMBL" id="PNFZ01000002">
    <property type="protein sequence ID" value="PMB98832.1"/>
    <property type="molecule type" value="Genomic_DNA"/>
</dbReference>
<evidence type="ECO:0000313" key="4">
    <source>
        <dbReference type="Proteomes" id="UP000235703"/>
    </source>
</evidence>
<organism evidence="3 4">
    <name type="scientific">Brevibacterium luteolum</name>
    <dbReference type="NCBI Taxonomy" id="199591"/>
    <lineage>
        <taxon>Bacteria</taxon>
        <taxon>Bacillati</taxon>
        <taxon>Actinomycetota</taxon>
        <taxon>Actinomycetes</taxon>
        <taxon>Micrococcales</taxon>
        <taxon>Brevibacteriaceae</taxon>
        <taxon>Brevibacterium</taxon>
    </lineage>
</organism>
<feature type="domain" description="DUF8094" evidence="2">
    <location>
        <begin position="252"/>
        <end position="542"/>
    </location>
</feature>
<dbReference type="RefSeq" id="WP_102161650.1">
    <property type="nucleotide sequence ID" value="NZ_PNFZ01000002.1"/>
</dbReference>
<dbReference type="Pfam" id="PF26366">
    <property type="entry name" value="DUF8094"/>
    <property type="match status" value="1"/>
</dbReference>
<proteinExistence type="predicted"/>
<sequence length="544" mass="57401">MRYFLAGLLVIAGLILGGIGILQKTAWAPDTQITSSATFDDPGTVIVVEPGVLNLYQTPAELTVEGEGEITIAQASKENVDAWVGTSAHTTVTGVDGEGGLVTEKVDGEENTTPPVAGADLWNAETTAASPAQLEWDQDAGRTSFVIGTDGENPAASKVTLAWPNDTATPWAIPLMIIGAILIGLGILVGWFNRKKAIREAQRRQARQERRKKLAQTGAAFAIVPVIALAGCGSEEVPKAKPADPPETPVAVIDDGQAEKILSQVAETVAAADKDTDAEALKARADGPALQQREAAYKVKGKAKDAKLPPAVAADEIALNFTAASDQWPRVTELVTKNAEDGSLQLLVLSQADPRADYKLWAQTVILGGAQIPEVADARQGAELLPADAEGLRQTPADTVKKYAQVLAKGKDAKDAGAYTEDALRKHIADAQKKQKDTLSEGKAKVEYKYEGGPEVVAQRTADGGALVTGSIRGTSTITPDKQDDRTGEITLPKTQAKVTGENTTKKKLETEFQYMVTFVVPPGEDGQITLVGFSEALTGAKLL</sequence>
<comment type="caution">
    <text evidence="3">The sequence shown here is derived from an EMBL/GenBank/DDBJ whole genome shotgun (WGS) entry which is preliminary data.</text>
</comment>
<gene>
    <name evidence="3" type="ORF">CJ198_05905</name>
</gene>
<keyword evidence="1" id="KW-0812">Transmembrane</keyword>
<accession>A0A2N6PJG1</accession>
<evidence type="ECO:0000256" key="1">
    <source>
        <dbReference type="SAM" id="Phobius"/>
    </source>
</evidence>
<feature type="transmembrane region" description="Helical" evidence="1">
    <location>
        <begin position="214"/>
        <end position="231"/>
    </location>
</feature>
<evidence type="ECO:0000259" key="2">
    <source>
        <dbReference type="Pfam" id="PF26366"/>
    </source>
</evidence>
<name>A0A2N6PJG1_9MICO</name>
<keyword evidence="4" id="KW-1185">Reference proteome</keyword>
<dbReference type="Proteomes" id="UP000235703">
    <property type="component" value="Unassembled WGS sequence"/>
</dbReference>
<dbReference type="InterPro" id="IPR058407">
    <property type="entry name" value="DUF8094"/>
</dbReference>